<accession>A0C262</accession>
<dbReference type="GeneID" id="5018061"/>
<dbReference type="KEGG" id="ptm:GSPATT00034356001"/>
<dbReference type="RefSeq" id="XP_001432276.1">
    <property type="nucleotide sequence ID" value="XM_001432239.1"/>
</dbReference>
<keyword evidence="2" id="KW-1185">Reference proteome</keyword>
<evidence type="ECO:0000313" key="1">
    <source>
        <dbReference type="EMBL" id="CAK64879.1"/>
    </source>
</evidence>
<gene>
    <name evidence="1" type="ORF">GSPATT00034356001</name>
</gene>
<evidence type="ECO:0000313" key="2">
    <source>
        <dbReference type="Proteomes" id="UP000000600"/>
    </source>
</evidence>
<name>A0C262_PARTE</name>
<dbReference type="Proteomes" id="UP000000600">
    <property type="component" value="Unassembled WGS sequence"/>
</dbReference>
<organism evidence="1 2">
    <name type="scientific">Paramecium tetraurelia</name>
    <dbReference type="NCBI Taxonomy" id="5888"/>
    <lineage>
        <taxon>Eukaryota</taxon>
        <taxon>Sar</taxon>
        <taxon>Alveolata</taxon>
        <taxon>Ciliophora</taxon>
        <taxon>Intramacronucleata</taxon>
        <taxon>Oligohymenophorea</taxon>
        <taxon>Peniculida</taxon>
        <taxon>Parameciidae</taxon>
        <taxon>Paramecium</taxon>
    </lineage>
</organism>
<dbReference type="EMBL" id="CT868034">
    <property type="protein sequence ID" value="CAK64879.1"/>
    <property type="molecule type" value="Genomic_DNA"/>
</dbReference>
<dbReference type="AlphaFoldDB" id="A0C262"/>
<dbReference type="HOGENOM" id="CLU_1848953_0_0_1"/>
<reference evidence="1 2" key="1">
    <citation type="journal article" date="2006" name="Nature">
        <title>Global trends of whole-genome duplications revealed by the ciliate Paramecium tetraurelia.</title>
        <authorList>
            <consortium name="Genoscope"/>
            <person name="Aury J.-M."/>
            <person name="Jaillon O."/>
            <person name="Duret L."/>
            <person name="Noel B."/>
            <person name="Jubin C."/>
            <person name="Porcel B.M."/>
            <person name="Segurens B."/>
            <person name="Daubin V."/>
            <person name="Anthouard V."/>
            <person name="Aiach N."/>
            <person name="Arnaiz O."/>
            <person name="Billaut A."/>
            <person name="Beisson J."/>
            <person name="Blanc I."/>
            <person name="Bouhouche K."/>
            <person name="Camara F."/>
            <person name="Duharcourt S."/>
            <person name="Guigo R."/>
            <person name="Gogendeau D."/>
            <person name="Katinka M."/>
            <person name="Keller A.-M."/>
            <person name="Kissmehl R."/>
            <person name="Klotz C."/>
            <person name="Koll F."/>
            <person name="Le Moue A."/>
            <person name="Lepere C."/>
            <person name="Malinsky S."/>
            <person name="Nowacki M."/>
            <person name="Nowak J.K."/>
            <person name="Plattner H."/>
            <person name="Poulain J."/>
            <person name="Ruiz F."/>
            <person name="Serrano V."/>
            <person name="Zagulski M."/>
            <person name="Dessen P."/>
            <person name="Betermier M."/>
            <person name="Weissenbach J."/>
            <person name="Scarpelli C."/>
            <person name="Schachter V."/>
            <person name="Sperling L."/>
            <person name="Meyer E."/>
            <person name="Cohen J."/>
            <person name="Wincker P."/>
        </authorList>
    </citation>
    <scope>NUCLEOTIDE SEQUENCE [LARGE SCALE GENOMIC DNA]</scope>
    <source>
        <strain evidence="1 2">Stock d4-2</strain>
    </source>
</reference>
<dbReference type="InParanoid" id="A0C262"/>
<proteinExistence type="predicted"/>
<protein>
    <submittedName>
        <fullName evidence="1">Uncharacterized protein</fullName>
    </submittedName>
</protein>
<sequence>MWNFQMFIWVLSNIPFSQEISDNINIYNELENRQLEGIWTLQDENQEIDVLQLQGIVKFSNNSIIYKGFSHYDKQEEYFFGEIFLYNVRLFQMQYLHCIKGNGQVLETLIHKDKILQLGTNVKMNILFQYSQIIILNKE</sequence>